<dbReference type="Pfam" id="PF06742">
    <property type="entry name" value="DUF1214"/>
    <property type="match status" value="1"/>
</dbReference>
<proteinExistence type="predicted"/>
<evidence type="ECO:0000256" key="1">
    <source>
        <dbReference type="SAM" id="SignalP"/>
    </source>
</evidence>
<keyword evidence="5" id="KW-1185">Reference proteome</keyword>
<accession>A0A1I0EQ51</accession>
<dbReference type="SUPFAM" id="SSF160935">
    <property type="entry name" value="VPA0735-like"/>
    <property type="match status" value="1"/>
</dbReference>
<reference evidence="4 5" key="1">
    <citation type="submission" date="2016-10" db="EMBL/GenBank/DDBJ databases">
        <authorList>
            <person name="de Groot N.N."/>
        </authorList>
    </citation>
    <scope>NUCLEOTIDE SEQUENCE [LARGE SCALE GENOMIC DNA]</scope>
    <source>
        <strain evidence="4 5">DSM 19706</strain>
    </source>
</reference>
<dbReference type="InterPro" id="IPR010679">
    <property type="entry name" value="DUF1254"/>
</dbReference>
<evidence type="ECO:0000259" key="2">
    <source>
        <dbReference type="Pfam" id="PF06742"/>
    </source>
</evidence>
<feature type="chain" id="PRO_5011617565" description="DUF1254 domain-containing protein" evidence="1">
    <location>
        <begin position="24"/>
        <end position="394"/>
    </location>
</feature>
<feature type="domain" description="DUF1254" evidence="3">
    <location>
        <begin position="90"/>
        <end position="145"/>
    </location>
</feature>
<feature type="signal peptide" evidence="1">
    <location>
        <begin position="1"/>
        <end position="23"/>
    </location>
</feature>
<organism evidence="4 5">
    <name type="scientific">Thalassotalea agarivorans</name>
    <name type="common">Thalassomonas agarivorans</name>
    <dbReference type="NCBI Taxonomy" id="349064"/>
    <lineage>
        <taxon>Bacteria</taxon>
        <taxon>Pseudomonadati</taxon>
        <taxon>Pseudomonadota</taxon>
        <taxon>Gammaproteobacteria</taxon>
        <taxon>Alteromonadales</taxon>
        <taxon>Colwelliaceae</taxon>
        <taxon>Thalassotalea</taxon>
    </lineage>
</organism>
<feature type="domain" description="DUF1214" evidence="2">
    <location>
        <begin position="280"/>
        <end position="361"/>
    </location>
</feature>
<evidence type="ECO:0008006" key="6">
    <source>
        <dbReference type="Google" id="ProtNLM"/>
    </source>
</evidence>
<dbReference type="AlphaFoldDB" id="A0A1I0EQ51"/>
<evidence type="ECO:0000259" key="3">
    <source>
        <dbReference type="Pfam" id="PF06863"/>
    </source>
</evidence>
<dbReference type="Gene3D" id="2.60.120.1600">
    <property type="match status" value="1"/>
</dbReference>
<dbReference type="EMBL" id="FOHK01000008">
    <property type="protein sequence ID" value="SET47411.1"/>
    <property type="molecule type" value="Genomic_DNA"/>
</dbReference>
<dbReference type="STRING" id="349064.SAMN05660429_01889"/>
<dbReference type="PANTHER" id="PTHR36509:SF2">
    <property type="entry name" value="BLL3101 PROTEIN"/>
    <property type="match status" value="1"/>
</dbReference>
<evidence type="ECO:0000313" key="4">
    <source>
        <dbReference type="EMBL" id="SET47411.1"/>
    </source>
</evidence>
<dbReference type="PANTHER" id="PTHR36509">
    <property type="entry name" value="BLL3101 PROTEIN"/>
    <property type="match status" value="1"/>
</dbReference>
<keyword evidence="1" id="KW-0732">Signal</keyword>
<gene>
    <name evidence="4" type="ORF">SAMN05660429_01889</name>
</gene>
<dbReference type="Proteomes" id="UP000199308">
    <property type="component" value="Unassembled WGS sequence"/>
</dbReference>
<dbReference type="RefSeq" id="WP_245732113.1">
    <property type="nucleotide sequence ID" value="NZ_AP027363.1"/>
</dbReference>
<name>A0A1I0EQ51_THASX</name>
<sequence>MKQSVKLTLLSSAILATFGIAMAANYLPDANVNTAAPEQSQKLSHSEQQQVVPVANEKAYLAGTTKVTVETYPVYETSRQLLKYQDEAGINKFAHRRVLTPTDNQPVVRMNRDTYYSMATVNVSKGASITMPEIPEGKYMSVMAVTEDHRIQAMKYGAGTFDLKTHTGTHLVLIIRFDSTFSQDEVHALQDAMIIEAGSDQPYQAKPINGESLENIGKQLKAKAPQMIAEMGGTVTYGMFTDNNDPMFDEEKYQVGSAIGWGGAQLVDNIYELSPTYADDQCYQMTFADPKNKAFWSVTVYDKFGFMFNDKANINSLTAEQNKNGSYTVSFGCGEDAINNIPIDNNTGVFNLAMRHYQPSQQVIDGYRLVPTLGVADVKTMRLSKHANNSNHAE</sequence>
<dbReference type="InterPro" id="IPR010621">
    <property type="entry name" value="DUF1214"/>
</dbReference>
<evidence type="ECO:0000313" key="5">
    <source>
        <dbReference type="Proteomes" id="UP000199308"/>
    </source>
</evidence>
<dbReference type="Pfam" id="PF06863">
    <property type="entry name" value="DUF1254"/>
    <property type="match status" value="1"/>
</dbReference>
<protein>
    <recommendedName>
        <fullName evidence="6">DUF1254 domain-containing protein</fullName>
    </recommendedName>
</protein>